<gene>
    <name evidence="1" type="ORF">LOK49_LG04G02648</name>
</gene>
<sequence>MCYQDGYYWLGAAYEGGNRGRRLVFPATTTVEVVNQEPPPPIEVVAETAGRGGGDMKQCVCSPTRHPGSFRCRQHHPAQYEWVGVSRLGPVPRCK</sequence>
<evidence type="ECO:0000313" key="2">
    <source>
        <dbReference type="Proteomes" id="UP001060215"/>
    </source>
</evidence>
<name>A0ACC0I2T0_9ERIC</name>
<dbReference type="EMBL" id="CM045759">
    <property type="protein sequence ID" value="KAI8019062.1"/>
    <property type="molecule type" value="Genomic_DNA"/>
</dbReference>
<comment type="caution">
    <text evidence="1">The sequence shown here is derived from an EMBL/GenBank/DDBJ whole genome shotgun (WGS) entry which is preliminary data.</text>
</comment>
<evidence type="ECO:0000313" key="1">
    <source>
        <dbReference type="EMBL" id="KAI8019062.1"/>
    </source>
</evidence>
<accession>A0ACC0I2T0</accession>
<reference evidence="1 2" key="1">
    <citation type="journal article" date="2022" name="Plant J.">
        <title>Chromosome-level genome of Camellia lanceoleosa provides a valuable resource for understanding genome evolution and self-incompatibility.</title>
        <authorList>
            <person name="Gong W."/>
            <person name="Xiao S."/>
            <person name="Wang L."/>
            <person name="Liao Z."/>
            <person name="Chang Y."/>
            <person name="Mo W."/>
            <person name="Hu G."/>
            <person name="Li W."/>
            <person name="Zhao G."/>
            <person name="Zhu H."/>
            <person name="Hu X."/>
            <person name="Ji K."/>
            <person name="Xiang X."/>
            <person name="Song Q."/>
            <person name="Yuan D."/>
            <person name="Jin S."/>
            <person name="Zhang L."/>
        </authorList>
    </citation>
    <scope>NUCLEOTIDE SEQUENCE [LARGE SCALE GENOMIC DNA]</scope>
    <source>
        <strain evidence="1">SQ_2022a</strain>
    </source>
</reference>
<organism evidence="1 2">
    <name type="scientific">Camellia lanceoleosa</name>
    <dbReference type="NCBI Taxonomy" id="1840588"/>
    <lineage>
        <taxon>Eukaryota</taxon>
        <taxon>Viridiplantae</taxon>
        <taxon>Streptophyta</taxon>
        <taxon>Embryophyta</taxon>
        <taxon>Tracheophyta</taxon>
        <taxon>Spermatophyta</taxon>
        <taxon>Magnoliopsida</taxon>
        <taxon>eudicotyledons</taxon>
        <taxon>Gunneridae</taxon>
        <taxon>Pentapetalae</taxon>
        <taxon>asterids</taxon>
        <taxon>Ericales</taxon>
        <taxon>Theaceae</taxon>
        <taxon>Camellia</taxon>
    </lineage>
</organism>
<protein>
    <submittedName>
        <fullName evidence="1">Uncharacterized protein</fullName>
    </submittedName>
</protein>
<dbReference type="Proteomes" id="UP001060215">
    <property type="component" value="Chromosome 2"/>
</dbReference>
<keyword evidence="2" id="KW-1185">Reference proteome</keyword>
<proteinExistence type="predicted"/>